<dbReference type="Pfam" id="PF03372">
    <property type="entry name" value="Exo_endo_phos"/>
    <property type="match status" value="1"/>
</dbReference>
<gene>
    <name evidence="2" type="ORF">V5N11_003718</name>
</gene>
<dbReference type="PANTHER" id="PTHR33710:SF62">
    <property type="entry name" value="DUF4283 DOMAIN PROTEIN"/>
    <property type="match status" value="1"/>
</dbReference>
<dbReference type="PANTHER" id="PTHR33710">
    <property type="entry name" value="BNAC02G09200D PROTEIN"/>
    <property type="match status" value="1"/>
</dbReference>
<feature type="domain" description="Endonuclease/exonuclease/phosphatase" evidence="1">
    <location>
        <begin position="4"/>
        <end position="222"/>
    </location>
</feature>
<dbReference type="SUPFAM" id="SSF56219">
    <property type="entry name" value="DNase I-like"/>
    <property type="match status" value="1"/>
</dbReference>
<accession>A0ABD1AFG9</accession>
<dbReference type="Gene3D" id="3.60.10.10">
    <property type="entry name" value="Endonuclease/exonuclease/phosphatase"/>
    <property type="match status" value="1"/>
</dbReference>
<organism evidence="2 3">
    <name type="scientific">Cardamine amara subsp. amara</name>
    <dbReference type="NCBI Taxonomy" id="228776"/>
    <lineage>
        <taxon>Eukaryota</taxon>
        <taxon>Viridiplantae</taxon>
        <taxon>Streptophyta</taxon>
        <taxon>Embryophyta</taxon>
        <taxon>Tracheophyta</taxon>
        <taxon>Spermatophyta</taxon>
        <taxon>Magnoliopsida</taxon>
        <taxon>eudicotyledons</taxon>
        <taxon>Gunneridae</taxon>
        <taxon>Pentapetalae</taxon>
        <taxon>rosids</taxon>
        <taxon>malvids</taxon>
        <taxon>Brassicales</taxon>
        <taxon>Brassicaceae</taxon>
        <taxon>Cardamineae</taxon>
        <taxon>Cardamine</taxon>
    </lineage>
</organism>
<dbReference type="EMBL" id="JBANAX010000515">
    <property type="protein sequence ID" value="KAL1205541.1"/>
    <property type="molecule type" value="Genomic_DNA"/>
</dbReference>
<evidence type="ECO:0000313" key="3">
    <source>
        <dbReference type="Proteomes" id="UP001558713"/>
    </source>
</evidence>
<dbReference type="AlphaFoldDB" id="A0ABD1AFG9"/>
<evidence type="ECO:0000313" key="2">
    <source>
        <dbReference type="EMBL" id="KAL1205541.1"/>
    </source>
</evidence>
<dbReference type="InterPro" id="IPR036691">
    <property type="entry name" value="Endo/exonu/phosph_ase_sf"/>
</dbReference>
<reference evidence="2 3" key="1">
    <citation type="submission" date="2024-04" db="EMBL/GenBank/DDBJ databases">
        <title>Genome assembly C_amara_ONT_v2.</title>
        <authorList>
            <person name="Yant L."/>
            <person name="Moore C."/>
            <person name="Slenker M."/>
        </authorList>
    </citation>
    <scope>NUCLEOTIDE SEQUENCE [LARGE SCALE GENOMIC DNA]</scope>
    <source>
        <tissue evidence="2">Leaf</tissue>
    </source>
</reference>
<comment type="caution">
    <text evidence="2">The sequence shown here is derived from an EMBL/GenBank/DDBJ whole genome shotgun (WGS) entry which is preliminary data.</text>
</comment>
<name>A0ABD1AFG9_CARAN</name>
<dbReference type="InterPro" id="IPR005135">
    <property type="entry name" value="Endo/exonuclease/phosphatase"/>
</dbReference>
<dbReference type="Proteomes" id="UP001558713">
    <property type="component" value="Unassembled WGS sequence"/>
</dbReference>
<sequence>MSLISWNCQGSGSDLTIQILREMRRDHFPNFMFLMETKNSSNHVLGMKRSLGYDKNHIVEPEGLRGGLALFWKTSYNVDVLSSDKRIIDVKVSLGSLEFFISFVYGDPVKQLRQVVWDKLVDIGSFRNDAWLVIGDLNELIDSSEKLGGPRCEEASFYPFCNMISDCGLREVPSSGNKFSWVGERNKMRIQCRLDRVLGNTDWFHLLPRVHAEYMARIGSDHRPILLRFANNNLSRTGRFMFDKRWVKKPEVKEVIKHSWSSCDNGDSEHLLGRISFCRRALSKWKLGAEPNSKTRIRRLKEKIDEEDSKISPNMTLLKELKRDLGQAYRNEEIYWRHKSKDRLLKDGDRNTNFFHGSVKKRRAQNNIPVLTNSDGVEQLTKGLKGEIAVDYFWSLFMSSNPVNVT</sequence>
<protein>
    <recommendedName>
        <fullName evidence="1">Endonuclease/exonuclease/phosphatase domain-containing protein</fullName>
    </recommendedName>
</protein>
<keyword evidence="3" id="KW-1185">Reference proteome</keyword>
<proteinExistence type="predicted"/>
<evidence type="ECO:0000259" key="1">
    <source>
        <dbReference type="Pfam" id="PF03372"/>
    </source>
</evidence>